<gene>
    <name evidence="2" type="ORF">LCGC14_1058310</name>
</gene>
<dbReference type="AlphaFoldDB" id="A0A0F9MM16"/>
<organism evidence="2">
    <name type="scientific">marine sediment metagenome</name>
    <dbReference type="NCBI Taxonomy" id="412755"/>
    <lineage>
        <taxon>unclassified sequences</taxon>
        <taxon>metagenomes</taxon>
        <taxon>ecological metagenomes</taxon>
    </lineage>
</organism>
<evidence type="ECO:0000313" key="2">
    <source>
        <dbReference type="EMBL" id="KKN08285.1"/>
    </source>
</evidence>
<accession>A0A0F9MM16</accession>
<sequence>MQPQIKGTQLDPLSLTTAVDACLASCLSGNIISSSPQEGETLIYTGDPLAWRNSTSGSSVSPGDGLNSTSGSPNGTQKLSVDSTVARLNATLNTFSFAGEVSLNLKDTIQSADESVWRISNKDTAFTISTRTDTGRVGNNALVITRKGTTVKSLTVGAPFLSTASGVGIKSAIQLNSVAPTMVFNDTDATASECVWDITGTSASHALEFRTRTDAHGSGATWMQVIRSGVAITAINLNAKTVTINGNKVLTSDDMQSIIQSTVEQVLARLKENI</sequence>
<comment type="caution">
    <text evidence="2">The sequence shown here is derived from an EMBL/GenBank/DDBJ whole genome shotgun (WGS) entry which is preliminary data.</text>
</comment>
<feature type="region of interest" description="Disordered" evidence="1">
    <location>
        <begin position="54"/>
        <end position="78"/>
    </location>
</feature>
<name>A0A0F9MM16_9ZZZZ</name>
<reference evidence="2" key="1">
    <citation type="journal article" date="2015" name="Nature">
        <title>Complex archaea that bridge the gap between prokaryotes and eukaryotes.</title>
        <authorList>
            <person name="Spang A."/>
            <person name="Saw J.H."/>
            <person name="Jorgensen S.L."/>
            <person name="Zaremba-Niedzwiedzka K."/>
            <person name="Martijn J."/>
            <person name="Lind A.E."/>
            <person name="van Eijk R."/>
            <person name="Schleper C."/>
            <person name="Guy L."/>
            <person name="Ettema T.J."/>
        </authorList>
    </citation>
    <scope>NUCLEOTIDE SEQUENCE</scope>
</reference>
<proteinExistence type="predicted"/>
<protein>
    <submittedName>
        <fullName evidence="2">Uncharacterized protein</fullName>
    </submittedName>
</protein>
<dbReference type="EMBL" id="LAZR01004474">
    <property type="protein sequence ID" value="KKN08285.1"/>
    <property type="molecule type" value="Genomic_DNA"/>
</dbReference>
<evidence type="ECO:0000256" key="1">
    <source>
        <dbReference type="SAM" id="MobiDB-lite"/>
    </source>
</evidence>